<dbReference type="EMBL" id="LR797531">
    <property type="protein sequence ID" value="CAB4223308.1"/>
    <property type="molecule type" value="Genomic_DNA"/>
</dbReference>
<proteinExistence type="predicted"/>
<accession>A0A6J5T6Z8</accession>
<organism evidence="1">
    <name type="scientific">uncultured Caudovirales phage</name>
    <dbReference type="NCBI Taxonomy" id="2100421"/>
    <lineage>
        <taxon>Viruses</taxon>
        <taxon>Duplodnaviria</taxon>
        <taxon>Heunggongvirae</taxon>
        <taxon>Uroviricota</taxon>
        <taxon>Caudoviricetes</taxon>
        <taxon>Peduoviridae</taxon>
        <taxon>Maltschvirus</taxon>
        <taxon>Maltschvirus maltsch</taxon>
    </lineage>
</organism>
<name>A0A6J5T6Z8_9CAUD</name>
<sequence length="100" mass="10736">MVAGSAPWLPAEYIPADATAMQALAAGTANPEQQKRAIRWIIENAAGTYDMSYRPGTEGERDTSFAEGRRYVGNQIVKLLKISVAAIRRGPNSDTPGENG</sequence>
<protein>
    <submittedName>
        <fullName evidence="1">Uncharacterized protein</fullName>
    </submittedName>
</protein>
<reference evidence="1" key="1">
    <citation type="submission" date="2020-05" db="EMBL/GenBank/DDBJ databases">
        <authorList>
            <person name="Chiriac C."/>
            <person name="Salcher M."/>
            <person name="Ghai R."/>
            <person name="Kavagutti S V."/>
        </authorList>
    </citation>
    <scope>NUCLEOTIDE SEQUENCE</scope>
</reference>
<gene>
    <name evidence="1" type="ORF">UFOVP1670_18</name>
</gene>
<evidence type="ECO:0000313" key="1">
    <source>
        <dbReference type="EMBL" id="CAB4223308.1"/>
    </source>
</evidence>